<comment type="caution">
    <text evidence="1">The sequence shown here is derived from an EMBL/GenBank/DDBJ whole genome shotgun (WGS) entry which is preliminary data.</text>
</comment>
<sequence>MKEQYYLISQLPAFSMEQGGELPVSWNSFLELCSRFLPAKDFDALSSLSLEPDFYSGKTGYAALDKWNEYEKSLRYVLAGIRAGKLKKEFNMDAAGIFPGGISQEVINTAGTAAGFKNPLEAEIYLCEAGARFAESLAGFDIFSLDNVFAYGIRLRLAERIRLFNEEAGIESYKKIYDQILGETK</sequence>
<protein>
    <recommendedName>
        <fullName evidence="3">DUF2764 domain-containing protein</fullName>
    </recommendedName>
</protein>
<gene>
    <name evidence="1" type="ORF">IAA81_04855</name>
</gene>
<proteinExistence type="predicted"/>
<evidence type="ECO:0000313" key="1">
    <source>
        <dbReference type="EMBL" id="MBO8457542.1"/>
    </source>
</evidence>
<accession>A0A9D9HPG8</accession>
<name>A0A9D9HPG8_9SPIR</name>
<dbReference type="Proteomes" id="UP000823638">
    <property type="component" value="Unassembled WGS sequence"/>
</dbReference>
<evidence type="ECO:0000313" key="2">
    <source>
        <dbReference type="Proteomes" id="UP000823638"/>
    </source>
</evidence>
<organism evidence="1 2">
    <name type="scientific">Candidatus Gallitreponema excrementavium</name>
    <dbReference type="NCBI Taxonomy" id="2840840"/>
    <lineage>
        <taxon>Bacteria</taxon>
        <taxon>Pseudomonadati</taxon>
        <taxon>Spirochaetota</taxon>
        <taxon>Spirochaetia</taxon>
        <taxon>Spirochaetales</taxon>
        <taxon>Candidatus Gallitreponema</taxon>
    </lineage>
</organism>
<reference evidence="1" key="2">
    <citation type="journal article" date="2021" name="PeerJ">
        <title>Extensive microbial diversity within the chicken gut microbiome revealed by metagenomics and culture.</title>
        <authorList>
            <person name="Gilroy R."/>
            <person name="Ravi A."/>
            <person name="Getino M."/>
            <person name="Pursley I."/>
            <person name="Horton D.L."/>
            <person name="Alikhan N.F."/>
            <person name="Baker D."/>
            <person name="Gharbi K."/>
            <person name="Hall N."/>
            <person name="Watson M."/>
            <person name="Adriaenssens E.M."/>
            <person name="Foster-Nyarko E."/>
            <person name="Jarju S."/>
            <person name="Secka A."/>
            <person name="Antonio M."/>
            <person name="Oren A."/>
            <person name="Chaudhuri R.R."/>
            <person name="La Ragione R."/>
            <person name="Hildebrand F."/>
            <person name="Pallen M.J."/>
        </authorList>
    </citation>
    <scope>NUCLEOTIDE SEQUENCE</scope>
    <source>
        <strain evidence="1">10532</strain>
    </source>
</reference>
<dbReference type="EMBL" id="JADIMM010000070">
    <property type="protein sequence ID" value="MBO8457542.1"/>
    <property type="molecule type" value="Genomic_DNA"/>
</dbReference>
<dbReference type="AlphaFoldDB" id="A0A9D9HPG8"/>
<evidence type="ECO:0008006" key="3">
    <source>
        <dbReference type="Google" id="ProtNLM"/>
    </source>
</evidence>
<reference evidence="1" key="1">
    <citation type="submission" date="2020-10" db="EMBL/GenBank/DDBJ databases">
        <authorList>
            <person name="Gilroy R."/>
        </authorList>
    </citation>
    <scope>NUCLEOTIDE SEQUENCE</scope>
    <source>
        <strain evidence="1">10532</strain>
    </source>
</reference>